<sequence length="402" mass="43117">MATRDATGDATLDDDAARDAKGSDSRERTVFIGGTSHECDEARVRRFFEEEHDAKVENVKLIYDRQTLVRKGYGFVKFYSVEDAARVKAMGKVTIDGKAVDAKEATRDEPASAGEGRTREGRHERTRSHGSGKMSRGSSHNSLSEHMGRMSVGNGARVSGGAPQRHPAGGAPHLRGAKASKAQLSRSPNYVGGLDDGASGSESGERSNSGAPGTENTVFCGGLPLEATPEALGWFFAHYGTVLSVKLIYDKLTGACKGYGFVVFADVAIAEMVKAQRQIPFLGKMIDVSEAMRHVGRHDDGRGFAPGAQYGTKRAMGYGSQGPFYPPQMSMYPPHMVMPPHMAMGGQNPHMAMMAMHHMQFAGYPMYANGATVYGMPGEHVEDVEEDSDEVAAEGETVAASE</sequence>
<name>A0A7R9SYX0_9CHLO</name>
<evidence type="ECO:0000259" key="4">
    <source>
        <dbReference type="PROSITE" id="PS50102"/>
    </source>
</evidence>
<feature type="region of interest" description="Disordered" evidence="3">
    <location>
        <begin position="382"/>
        <end position="402"/>
    </location>
</feature>
<protein>
    <recommendedName>
        <fullName evidence="4">RRM domain-containing protein</fullName>
    </recommendedName>
</protein>
<feature type="domain" description="RRM" evidence="4">
    <location>
        <begin position="28"/>
        <end position="107"/>
    </location>
</feature>
<feature type="compositionally biased region" description="Low complexity" evidence="3">
    <location>
        <begin position="1"/>
        <end position="10"/>
    </location>
</feature>
<dbReference type="InterPro" id="IPR000504">
    <property type="entry name" value="RRM_dom"/>
</dbReference>
<feature type="compositionally biased region" description="Basic and acidic residues" evidence="3">
    <location>
        <begin position="15"/>
        <end position="29"/>
    </location>
</feature>
<dbReference type="AlphaFoldDB" id="A0A7R9SYX0"/>
<dbReference type="PROSITE" id="PS50102">
    <property type="entry name" value="RRM"/>
    <property type="match status" value="2"/>
</dbReference>
<evidence type="ECO:0000256" key="1">
    <source>
        <dbReference type="ARBA" id="ARBA00022884"/>
    </source>
</evidence>
<feature type="compositionally biased region" description="Low complexity" evidence="3">
    <location>
        <begin position="192"/>
        <end position="211"/>
    </location>
</feature>
<keyword evidence="1 2" id="KW-0694">RNA-binding</keyword>
<dbReference type="InterPro" id="IPR012677">
    <property type="entry name" value="Nucleotide-bd_a/b_plait_sf"/>
</dbReference>
<evidence type="ECO:0000256" key="2">
    <source>
        <dbReference type="PROSITE-ProRule" id="PRU00176"/>
    </source>
</evidence>
<dbReference type="PANTHER" id="PTHR11176">
    <property type="entry name" value="BOULE-RELATED"/>
    <property type="match status" value="1"/>
</dbReference>
<evidence type="ECO:0000313" key="5">
    <source>
        <dbReference type="EMBL" id="CAD8219437.1"/>
    </source>
</evidence>
<dbReference type="Pfam" id="PF00076">
    <property type="entry name" value="RRM_1"/>
    <property type="match status" value="2"/>
</dbReference>
<accession>A0A7R9SYX0</accession>
<dbReference type="EMBL" id="HBDX01000175">
    <property type="protein sequence ID" value="CAD8219437.1"/>
    <property type="molecule type" value="Transcribed_RNA"/>
</dbReference>
<feature type="region of interest" description="Disordered" evidence="3">
    <location>
        <begin position="101"/>
        <end position="215"/>
    </location>
</feature>
<organism evidence="5">
    <name type="scientific">Ostreococcus sp. 'lucimarinus'</name>
    <dbReference type="NCBI Taxonomy" id="242159"/>
    <lineage>
        <taxon>Eukaryota</taxon>
        <taxon>Viridiplantae</taxon>
        <taxon>Chlorophyta</taxon>
        <taxon>Mamiellophyceae</taxon>
        <taxon>Mamiellales</taxon>
        <taxon>Bathycoccaceae</taxon>
        <taxon>Ostreococcus</taxon>
    </lineage>
</organism>
<dbReference type="GO" id="GO:0003723">
    <property type="term" value="F:RNA binding"/>
    <property type="evidence" value="ECO:0007669"/>
    <property type="project" value="UniProtKB-UniRule"/>
</dbReference>
<gene>
    <name evidence="5" type="ORF">OLUC0939_LOCUS156</name>
</gene>
<evidence type="ECO:0000256" key="3">
    <source>
        <dbReference type="SAM" id="MobiDB-lite"/>
    </source>
</evidence>
<dbReference type="PANTHER" id="PTHR11176:SF57">
    <property type="entry name" value="PROTEIN BOULE"/>
    <property type="match status" value="1"/>
</dbReference>
<dbReference type="SMART" id="SM00360">
    <property type="entry name" value="RRM"/>
    <property type="match status" value="2"/>
</dbReference>
<feature type="compositionally biased region" description="Basic and acidic residues" evidence="3">
    <location>
        <begin position="101"/>
        <end position="123"/>
    </location>
</feature>
<reference evidence="5" key="1">
    <citation type="submission" date="2021-01" db="EMBL/GenBank/DDBJ databases">
        <authorList>
            <person name="Corre E."/>
            <person name="Pelletier E."/>
            <person name="Niang G."/>
            <person name="Scheremetjew M."/>
            <person name="Finn R."/>
            <person name="Kale V."/>
            <person name="Holt S."/>
            <person name="Cochrane G."/>
            <person name="Meng A."/>
            <person name="Brown T."/>
            <person name="Cohen L."/>
        </authorList>
    </citation>
    <scope>NUCLEOTIDE SEQUENCE</scope>
    <source>
        <strain evidence="5">Clade-A-BCC118000</strain>
    </source>
</reference>
<feature type="domain" description="RRM" evidence="4">
    <location>
        <begin position="216"/>
        <end position="293"/>
    </location>
</feature>
<proteinExistence type="predicted"/>
<feature type="compositionally biased region" description="Acidic residues" evidence="3">
    <location>
        <begin position="382"/>
        <end position="393"/>
    </location>
</feature>
<dbReference type="InterPro" id="IPR035979">
    <property type="entry name" value="RBD_domain_sf"/>
</dbReference>
<feature type="region of interest" description="Disordered" evidence="3">
    <location>
        <begin position="1"/>
        <end position="29"/>
    </location>
</feature>
<dbReference type="Gene3D" id="3.30.70.330">
    <property type="match status" value="2"/>
</dbReference>
<dbReference type="SUPFAM" id="SSF54928">
    <property type="entry name" value="RNA-binding domain, RBD"/>
    <property type="match status" value="2"/>
</dbReference>